<protein>
    <submittedName>
        <fullName evidence="1">Uncharacterized protein</fullName>
    </submittedName>
</protein>
<dbReference type="EMBL" id="AMCI01008833">
    <property type="protein sequence ID" value="EJW90454.1"/>
    <property type="molecule type" value="Genomic_DNA"/>
</dbReference>
<name>J9FSU0_9ZZZZ</name>
<organism evidence="1">
    <name type="scientific">gut metagenome</name>
    <dbReference type="NCBI Taxonomy" id="749906"/>
    <lineage>
        <taxon>unclassified sequences</taxon>
        <taxon>metagenomes</taxon>
        <taxon>organismal metagenomes</taxon>
    </lineage>
</organism>
<reference evidence="1" key="1">
    <citation type="journal article" date="2012" name="PLoS ONE">
        <title>Gene sets for utilization of primary and secondary nutrition supplies in the distal gut of endangered iberian lynx.</title>
        <authorList>
            <person name="Alcaide M."/>
            <person name="Messina E."/>
            <person name="Richter M."/>
            <person name="Bargiela R."/>
            <person name="Peplies J."/>
            <person name="Huws S.A."/>
            <person name="Newbold C.J."/>
            <person name="Golyshin P.N."/>
            <person name="Simon M.A."/>
            <person name="Lopez G."/>
            <person name="Yakimov M.M."/>
            <person name="Ferrer M."/>
        </authorList>
    </citation>
    <scope>NUCLEOTIDE SEQUENCE</scope>
</reference>
<evidence type="ECO:0000313" key="1">
    <source>
        <dbReference type="EMBL" id="EJW90454.1"/>
    </source>
</evidence>
<sequence length="19" mass="1919">PFAGAVGPAALRFFASNIL</sequence>
<proteinExistence type="predicted"/>
<gene>
    <name evidence="1" type="ORF">EVA_21440</name>
</gene>
<feature type="non-terminal residue" evidence="1">
    <location>
        <position position="1"/>
    </location>
</feature>
<accession>J9FSU0</accession>
<dbReference type="AlphaFoldDB" id="J9FSU0"/>
<comment type="caution">
    <text evidence="1">The sequence shown here is derived from an EMBL/GenBank/DDBJ whole genome shotgun (WGS) entry which is preliminary data.</text>
</comment>